<dbReference type="FunFam" id="3.20.20.70:FF:000061">
    <property type="entry name" value="Glutamate synthase large subunit"/>
    <property type="match status" value="1"/>
</dbReference>
<dbReference type="FunFam" id="3.20.20.70:FF:000031">
    <property type="entry name" value="Glutamate synthase 1 [NADH]"/>
    <property type="match status" value="1"/>
</dbReference>
<feature type="region of interest" description="Disordered" evidence="21">
    <location>
        <begin position="897"/>
        <end position="917"/>
    </location>
</feature>
<protein>
    <recommendedName>
        <fullName evidence="19">Glutamate synthase [NADPH] large chain</fullName>
        <ecNumber evidence="5">1.4.1.13</ecNumber>
    </recommendedName>
    <alternativeName>
        <fullName evidence="20">Glutamate synthase subunit alpha</fullName>
    </alternativeName>
</protein>
<dbReference type="GO" id="GO:0006537">
    <property type="term" value="P:glutamate biosynthetic process"/>
    <property type="evidence" value="ECO:0007669"/>
    <property type="project" value="UniProtKB-KW"/>
</dbReference>
<comment type="similarity">
    <text evidence="4">Belongs to the glutamate synthase family.</text>
</comment>
<dbReference type="InterPro" id="IPR006982">
    <property type="entry name" value="Glu_synth_centr_N"/>
</dbReference>
<dbReference type="OrthoDB" id="9758182at2"/>
<dbReference type="KEGG" id="ccro:CMC5_078670"/>
<evidence type="ECO:0000313" key="24">
    <source>
        <dbReference type="Proteomes" id="UP000067626"/>
    </source>
</evidence>
<evidence type="ECO:0000256" key="20">
    <source>
        <dbReference type="ARBA" id="ARBA00079921"/>
    </source>
</evidence>
<dbReference type="InterPro" id="IPR036485">
    <property type="entry name" value="Glu_synth_asu_C_sf"/>
</dbReference>
<evidence type="ECO:0000256" key="14">
    <source>
        <dbReference type="ARBA" id="ARBA00023014"/>
    </source>
</evidence>
<dbReference type="CDD" id="cd00982">
    <property type="entry name" value="gltB_C"/>
    <property type="match status" value="1"/>
</dbReference>
<dbReference type="GO" id="GO:0046872">
    <property type="term" value="F:metal ion binding"/>
    <property type="evidence" value="ECO:0007669"/>
    <property type="project" value="UniProtKB-KW"/>
</dbReference>
<keyword evidence="8" id="KW-0288">FMN</keyword>
<dbReference type="STRING" id="52.CMC5_078670"/>
<feature type="compositionally biased region" description="Basic and acidic residues" evidence="21">
    <location>
        <begin position="907"/>
        <end position="917"/>
    </location>
</feature>
<proteinExistence type="inferred from homology"/>
<keyword evidence="13" id="KW-0408">Iron</keyword>
<dbReference type="GO" id="GO:0004355">
    <property type="term" value="F:glutamate synthase (NADPH) activity"/>
    <property type="evidence" value="ECO:0007669"/>
    <property type="project" value="UniProtKB-EC"/>
</dbReference>
<evidence type="ECO:0000256" key="21">
    <source>
        <dbReference type="SAM" id="MobiDB-lite"/>
    </source>
</evidence>
<dbReference type="SUPFAM" id="SSF69336">
    <property type="entry name" value="Alpha subunit of glutamate synthase, C-terminal domain"/>
    <property type="match status" value="1"/>
</dbReference>
<comment type="cofactor">
    <cofactor evidence="1">
        <name>FMN</name>
        <dbReference type="ChEBI" id="CHEBI:58210"/>
    </cofactor>
</comment>
<dbReference type="InterPro" id="IPR050711">
    <property type="entry name" value="ET-N_metabolism_enzyme"/>
</dbReference>
<dbReference type="GO" id="GO:0051538">
    <property type="term" value="F:3 iron, 4 sulfur cluster binding"/>
    <property type="evidence" value="ECO:0007669"/>
    <property type="project" value="UniProtKB-KW"/>
</dbReference>
<dbReference type="Gene3D" id="3.20.20.70">
    <property type="entry name" value="Aldolase class I"/>
    <property type="match status" value="2"/>
</dbReference>
<evidence type="ECO:0000256" key="2">
    <source>
        <dbReference type="ARBA" id="ARBA00001927"/>
    </source>
</evidence>
<reference evidence="23 24" key="1">
    <citation type="submission" date="2015-07" db="EMBL/GenBank/DDBJ databases">
        <title>Genome analysis of myxobacterium Chondromyces crocatus Cm c5 reveals a high potential for natural compound synthesis and the genetic basis for the loss of fruiting body formation.</title>
        <authorList>
            <person name="Zaburannyi N."/>
            <person name="Bunk B."/>
            <person name="Maier J."/>
            <person name="Overmann J."/>
            <person name="Mueller R."/>
        </authorList>
    </citation>
    <scope>NUCLEOTIDE SEQUENCE [LARGE SCALE GENOMIC DNA]</scope>
    <source>
        <strain evidence="23 24">Cm c5</strain>
    </source>
</reference>
<gene>
    <name evidence="23" type="ORF">CMC5_078670</name>
</gene>
<keyword evidence="7" id="KW-0285">Flavoprotein</keyword>
<evidence type="ECO:0000256" key="11">
    <source>
        <dbReference type="ARBA" id="ARBA00022962"/>
    </source>
</evidence>
<name>A0A0K1ESL5_CHOCO</name>
<evidence type="ECO:0000256" key="10">
    <source>
        <dbReference type="ARBA" id="ARBA00022827"/>
    </source>
</evidence>
<keyword evidence="24" id="KW-1185">Reference proteome</keyword>
<feature type="domain" description="Glutamine amidotransferase type-2" evidence="22">
    <location>
        <begin position="19"/>
        <end position="410"/>
    </location>
</feature>
<evidence type="ECO:0000256" key="16">
    <source>
        <dbReference type="ARBA" id="ARBA00023291"/>
    </source>
</evidence>
<feature type="region of interest" description="Disordered" evidence="21">
    <location>
        <begin position="1508"/>
        <end position="1535"/>
    </location>
</feature>
<comment type="pathway">
    <text evidence="17">Amino-acid biosynthesis; L-glutamate biosynthesis via GLT pathway; L-glutamate from 2-oxoglutarate and L-glutamine (NADP(+) route): step 1/1.</text>
</comment>
<dbReference type="PANTHER" id="PTHR11938">
    <property type="entry name" value="FAD NADPH DEHYDROGENASE/OXIDOREDUCTASE"/>
    <property type="match status" value="1"/>
</dbReference>
<dbReference type="InterPro" id="IPR029055">
    <property type="entry name" value="Ntn_hydrolases_N"/>
</dbReference>
<evidence type="ECO:0000256" key="5">
    <source>
        <dbReference type="ARBA" id="ARBA00012079"/>
    </source>
</evidence>
<evidence type="ECO:0000256" key="17">
    <source>
        <dbReference type="ARBA" id="ARBA00037898"/>
    </source>
</evidence>
<keyword evidence="14" id="KW-0411">Iron-sulfur</keyword>
<dbReference type="PATRIC" id="fig|52.7.peg.8659"/>
<dbReference type="InterPro" id="IPR002932">
    <property type="entry name" value="Glu_synthdom"/>
</dbReference>
<dbReference type="PANTHER" id="PTHR11938:SF133">
    <property type="entry name" value="GLUTAMATE SYNTHASE (NADH)"/>
    <property type="match status" value="1"/>
</dbReference>
<evidence type="ECO:0000256" key="4">
    <source>
        <dbReference type="ARBA" id="ARBA00009716"/>
    </source>
</evidence>
<dbReference type="Pfam" id="PF00310">
    <property type="entry name" value="GATase_2"/>
    <property type="match status" value="1"/>
</dbReference>
<dbReference type="Pfam" id="PF01645">
    <property type="entry name" value="Glu_synthase"/>
    <property type="match status" value="1"/>
</dbReference>
<dbReference type="FunFam" id="3.60.20.10:FF:000001">
    <property type="entry name" value="Glutamate synthase, large subunit"/>
    <property type="match status" value="1"/>
</dbReference>
<dbReference type="Proteomes" id="UP000067626">
    <property type="component" value="Chromosome"/>
</dbReference>
<dbReference type="GO" id="GO:0019676">
    <property type="term" value="P:ammonia assimilation cycle"/>
    <property type="evidence" value="ECO:0007669"/>
    <property type="project" value="TreeGrafter"/>
</dbReference>
<dbReference type="CDD" id="cd00713">
    <property type="entry name" value="GltS"/>
    <property type="match status" value="1"/>
</dbReference>
<organism evidence="23 24">
    <name type="scientific">Chondromyces crocatus</name>
    <dbReference type="NCBI Taxonomy" id="52"/>
    <lineage>
        <taxon>Bacteria</taxon>
        <taxon>Pseudomonadati</taxon>
        <taxon>Myxococcota</taxon>
        <taxon>Polyangia</taxon>
        <taxon>Polyangiales</taxon>
        <taxon>Polyangiaceae</taxon>
        <taxon>Chondromyces</taxon>
    </lineage>
</organism>
<dbReference type="InterPro" id="IPR017932">
    <property type="entry name" value="GATase_2_dom"/>
</dbReference>
<comment type="catalytic activity">
    <reaction evidence="18">
        <text>2 L-glutamate + NADP(+) = L-glutamine + 2-oxoglutarate + NADPH + H(+)</text>
        <dbReference type="Rhea" id="RHEA:15501"/>
        <dbReference type="ChEBI" id="CHEBI:15378"/>
        <dbReference type="ChEBI" id="CHEBI:16810"/>
        <dbReference type="ChEBI" id="CHEBI:29985"/>
        <dbReference type="ChEBI" id="CHEBI:57783"/>
        <dbReference type="ChEBI" id="CHEBI:58349"/>
        <dbReference type="ChEBI" id="CHEBI:58359"/>
        <dbReference type="EC" id="1.4.1.13"/>
    </reaction>
</comment>
<evidence type="ECO:0000259" key="22">
    <source>
        <dbReference type="PROSITE" id="PS51278"/>
    </source>
</evidence>
<dbReference type="PROSITE" id="PS51278">
    <property type="entry name" value="GATASE_TYPE_2"/>
    <property type="match status" value="1"/>
</dbReference>
<evidence type="ECO:0000256" key="19">
    <source>
        <dbReference type="ARBA" id="ARBA00072108"/>
    </source>
</evidence>
<keyword evidence="15" id="KW-0314">Glutamate biosynthesis</keyword>
<dbReference type="RefSeq" id="WP_082363200.1">
    <property type="nucleotide sequence ID" value="NZ_CP012159.1"/>
</dbReference>
<evidence type="ECO:0000256" key="1">
    <source>
        <dbReference type="ARBA" id="ARBA00001917"/>
    </source>
</evidence>
<evidence type="ECO:0000256" key="15">
    <source>
        <dbReference type="ARBA" id="ARBA00023164"/>
    </source>
</evidence>
<dbReference type="FunFam" id="2.160.20.60:FF:000001">
    <property type="entry name" value="Glutamate synthase, large subunit"/>
    <property type="match status" value="1"/>
</dbReference>
<dbReference type="EMBL" id="CP012159">
    <property type="protein sequence ID" value="AKT43632.1"/>
    <property type="molecule type" value="Genomic_DNA"/>
</dbReference>
<evidence type="ECO:0000256" key="12">
    <source>
        <dbReference type="ARBA" id="ARBA00023002"/>
    </source>
</evidence>
<keyword evidence="16" id="KW-0003">3Fe-4S</keyword>
<keyword evidence="10" id="KW-0274">FAD</keyword>
<sequence length="1535" mass="166714">MPLPARQGLYDPDFEHDACGLGFVASLRRAASHEVVAQGLEILSNLTHRGAAGCDPCTGDGAGILLQIPHQLYAETPPVQVQGGTLPQPGDYAVAMCFFPTDPARRRRHEAILEATVVHHGQRVLGWRDVPIASQALGVIARDTCPHIRQLFIGRTCAPELFERTLYLIRKRAGKIAWADDFYIVSCSSRTVVYKGLMLPEQIADFYLDLSDPRTVSRLALVHSRFSTNTFPTWDRAHPFRLLAHNGEINTLRGNRTWMSAREWLLRSQYWRDHLDDFRPIVRSGGSDSAALDNVADFLVASGRSLPHVMMMLIPEAWVDDPAMSDLKKAFYEYHGALVEPWDGPAAIGFTDGRLIGATLDRNGLRPAKYVVTDDMVVLASELGVLDIDPTRVKEKGRIKPGKMFLVDVEEGRIVSDEEIKNSVAAQRPYRRWLEANKIDLDQLPPADEPPVLSAADAERLRLAFGYTQEDVRSMLTPMAATGEEPIGSMGIDIPLAVLSDLPQLLYRYFKQHFAQVTNPPIDPIREEIVMSLVSCLGCEANLLEETPRHCRQLELPHPFLTNDELAQLKQNPVADFRAETIPLSFPVDGDPDQAMRAALKQACILAERAIAEGASVIILSDRELDERHAPIPALLGLGAVHHHLMRQGLRARAGIILETGEAREVAHMALLLGYGAGAVNPYLALSTIAELAADGTLVGVTPQDAMKRYIKALKKGVLKVMSKMGISTLASYQGAQIFEAIGVDQVVIDEYFSGTASRVRGVGLREIAEDARARHVMAFDPLGARRLMEGGHHGYRVSGERHLWSPESIAALQKATRLSDARTYEEYARLINDQRERPITLRGLWDLVPAGASVPLDEVEPARQIVKRFATGAMSFGSISSEAHETLAVAMNRIGGRSNTGEGGEDPARYHPDLGGDSRRSAIKQVASGRFGVTAHYLINADEIQIKIAQGAKPGEGGQLPGHKVDEVIARVRHSTPGVTLVSPPPHHDIYSIEDLAQLIFDLKNINPAARISVKLVAEAGVGTVAAGVAKAYADVILISGHDGGTGASPLTSIHHAGLPWELGLAEAQQVLVMNRLRGRVRLQADGQLKTGRDVVIAALLGAEEFGFATAPLVALGCVMMRKCHLNTCPVGVATQDPELRRRFTGAPEHVINYLFFVAEEARQLMASLGFRTVDEMVGRADCIAPRRDLPTPRLRSLDFSEVLYLPRETRVEPTRCVAAQEHNLRDVLDHGLIEEAAPALDQGAEVRITRRIRNRDRAFGTMLSGVVARRHGAEGLPDDTIGIAAHGSAGQSLGAFLARGISLVLDGDANDYVGKGLSGGIIAVRPPPGSTFVPEDQVIVGNTVLYGATSGSAFFNGRGGERFGVRNSGALAVVEGVGDHGCEYMTGGVVVILGTTGRNFGAGMSGGVAVVFDRDGSFPARCHPEARDAIEPLATEDTELVLGVLREHVARTGSPRAKRMLEAWDEYAPHLVKLVPREYRRALEVRRAQGTGPFGDHSLAERFARHNASEPSLVSRPTGAISSRSKGMVTAHG</sequence>
<dbReference type="CDD" id="cd02808">
    <property type="entry name" value="GltS_FMN"/>
    <property type="match status" value="1"/>
</dbReference>
<keyword evidence="11" id="KW-0315">Glutamine amidotransferase</keyword>
<dbReference type="NCBIfam" id="NF008730">
    <property type="entry name" value="PRK11750.1"/>
    <property type="match status" value="1"/>
</dbReference>
<evidence type="ECO:0000256" key="18">
    <source>
        <dbReference type="ARBA" id="ARBA00048151"/>
    </source>
</evidence>
<comment type="cofactor">
    <cofactor evidence="2">
        <name>[3Fe-4S] cluster</name>
        <dbReference type="ChEBI" id="CHEBI:21137"/>
    </cofactor>
</comment>
<keyword evidence="12 23" id="KW-0560">Oxidoreductase</keyword>
<evidence type="ECO:0000256" key="13">
    <source>
        <dbReference type="ARBA" id="ARBA00023004"/>
    </source>
</evidence>
<dbReference type="EC" id="1.4.1.13" evidence="5"/>
<accession>A0A0K1ESL5</accession>
<dbReference type="Pfam" id="PF04898">
    <property type="entry name" value="Glu_syn_central"/>
    <property type="match status" value="1"/>
</dbReference>
<dbReference type="Pfam" id="PF01493">
    <property type="entry name" value="GXGXG"/>
    <property type="match status" value="1"/>
</dbReference>
<evidence type="ECO:0000256" key="3">
    <source>
        <dbReference type="ARBA" id="ARBA00001974"/>
    </source>
</evidence>
<keyword evidence="6" id="KW-0028">Amino-acid biosynthesis</keyword>
<dbReference type="InterPro" id="IPR013785">
    <property type="entry name" value="Aldolase_TIM"/>
</dbReference>
<comment type="cofactor">
    <cofactor evidence="3">
        <name>FAD</name>
        <dbReference type="ChEBI" id="CHEBI:57692"/>
    </cofactor>
</comment>
<dbReference type="Gene3D" id="2.160.20.60">
    <property type="entry name" value="Glutamate synthase, alpha subunit, C-terminal domain"/>
    <property type="match status" value="1"/>
</dbReference>
<dbReference type="SUPFAM" id="SSF56235">
    <property type="entry name" value="N-terminal nucleophile aminohydrolases (Ntn hydrolases)"/>
    <property type="match status" value="1"/>
</dbReference>
<dbReference type="Gene3D" id="3.60.20.10">
    <property type="entry name" value="Glutamine Phosphoribosylpyrophosphate, subunit 1, domain 1"/>
    <property type="match status" value="1"/>
</dbReference>
<evidence type="ECO:0000256" key="9">
    <source>
        <dbReference type="ARBA" id="ARBA00022723"/>
    </source>
</evidence>
<evidence type="ECO:0000256" key="7">
    <source>
        <dbReference type="ARBA" id="ARBA00022630"/>
    </source>
</evidence>
<evidence type="ECO:0000256" key="6">
    <source>
        <dbReference type="ARBA" id="ARBA00022605"/>
    </source>
</evidence>
<dbReference type="InterPro" id="IPR002489">
    <property type="entry name" value="Glu_synth_asu_C"/>
</dbReference>
<evidence type="ECO:0000256" key="8">
    <source>
        <dbReference type="ARBA" id="ARBA00022643"/>
    </source>
</evidence>
<dbReference type="SUPFAM" id="SSF51395">
    <property type="entry name" value="FMN-linked oxidoreductases"/>
    <property type="match status" value="1"/>
</dbReference>
<keyword evidence="9" id="KW-0479">Metal-binding</keyword>
<evidence type="ECO:0000313" key="23">
    <source>
        <dbReference type="EMBL" id="AKT43632.1"/>
    </source>
</evidence>